<dbReference type="Gene3D" id="1.10.1130.10">
    <property type="entry name" value="Flavocytochrome C3, Chain A"/>
    <property type="match status" value="1"/>
</dbReference>
<evidence type="ECO:0000256" key="1">
    <source>
        <dbReference type="SAM" id="SignalP"/>
    </source>
</evidence>
<keyword evidence="4" id="KW-1185">Reference proteome</keyword>
<dbReference type="PROSITE" id="PS51257">
    <property type="entry name" value="PROKAR_LIPOPROTEIN"/>
    <property type="match status" value="1"/>
</dbReference>
<dbReference type="Pfam" id="PF13435">
    <property type="entry name" value="Cytochrome_C554"/>
    <property type="match status" value="1"/>
</dbReference>
<protein>
    <submittedName>
        <fullName evidence="3">Multiheme c-type cytochrome</fullName>
    </submittedName>
</protein>
<dbReference type="PANTHER" id="PTHR11575">
    <property type="entry name" value="5'-NUCLEOTIDASE-RELATED"/>
    <property type="match status" value="1"/>
</dbReference>
<evidence type="ECO:0000313" key="4">
    <source>
        <dbReference type="Proteomes" id="UP001302274"/>
    </source>
</evidence>
<dbReference type="InterPro" id="IPR023155">
    <property type="entry name" value="Cyt_c-552/4"/>
</dbReference>
<proteinExistence type="predicted"/>
<dbReference type="EMBL" id="JAYGJQ010000002">
    <property type="protein sequence ID" value="MEA9357194.1"/>
    <property type="molecule type" value="Genomic_DNA"/>
</dbReference>
<dbReference type="InterPro" id="IPR006179">
    <property type="entry name" value="5_nucleotidase/apyrase"/>
</dbReference>
<dbReference type="InterPro" id="IPR029052">
    <property type="entry name" value="Metallo-depent_PP-like"/>
</dbReference>
<dbReference type="InterPro" id="IPR036280">
    <property type="entry name" value="Multihaem_cyt_sf"/>
</dbReference>
<evidence type="ECO:0000259" key="2">
    <source>
        <dbReference type="Pfam" id="PF13435"/>
    </source>
</evidence>
<gene>
    <name evidence="3" type="ORF">SHI21_13295</name>
</gene>
<evidence type="ECO:0000313" key="3">
    <source>
        <dbReference type="EMBL" id="MEA9357194.1"/>
    </source>
</evidence>
<feature type="chain" id="PRO_5046472765" evidence="1">
    <location>
        <begin position="20"/>
        <end position="529"/>
    </location>
</feature>
<dbReference type="SUPFAM" id="SSF48695">
    <property type="entry name" value="Multiheme cytochromes"/>
    <property type="match status" value="1"/>
</dbReference>
<sequence length="529" mass="59303">MKKLILPLLLTLASCSNFIDQIDKTSVPKAAQEKKFSLLFSHNISGETHPCGCRNFPLGGLPQVAGLFAKISNDSELLYVDTGDTFFPSSVVPVSMKDSLTFAANNLAIGLDQVGLKYFVPGDQDFAMGVQFLQGVANSRKFEFLIGNLSDENLLKHKKFAIIDRNKTKIFLVGLVDPEAFNGPAAHYFTKPADALPGIIEEITKAGYDKKNDYHRLVILSHAGIDPDEQLAKQFPFIDWIIGAHSQSFLRYSKDEGNVKMVQTLSKNHYIGDIKIDLNSKKQTDTYELHEVRDELERNIEPNPLRAFIDDHKAKMNDLQIKEQAKMGMSETLHESVNANVTKFKTAASYLESHKKQAEFWQGTPHAIAYTTLIKVNEANNLSCIGCHSLGLNDPRGYTTQKNMVTFKGKPMKGYWDEVKKISAHVESVRKASPADVKKVSVQWFALDKKAGVKSNFANVQCLSCHAVEELSPTKDTKKLAQKDIEFNIKNKCLGCHTQDQSPEWYDSGIKVNEKFNENYKKMSCPRIN</sequence>
<feature type="domain" description="Cytochrome c-552/4" evidence="2">
    <location>
        <begin position="354"/>
        <end position="403"/>
    </location>
</feature>
<name>A0ABU5VY01_9BACT</name>
<dbReference type="Proteomes" id="UP001302274">
    <property type="component" value="Unassembled WGS sequence"/>
</dbReference>
<dbReference type="PANTHER" id="PTHR11575:SF24">
    <property type="entry name" value="5'-NUCLEOTIDASE"/>
    <property type="match status" value="1"/>
</dbReference>
<comment type="caution">
    <text evidence="3">The sequence shown here is derived from an EMBL/GenBank/DDBJ whole genome shotgun (WGS) entry which is preliminary data.</text>
</comment>
<dbReference type="Gene3D" id="3.60.21.10">
    <property type="match status" value="1"/>
</dbReference>
<keyword evidence="1" id="KW-0732">Signal</keyword>
<organism evidence="3 4">
    <name type="scientific">Bacteriovorax antarcticus</name>
    <dbReference type="NCBI Taxonomy" id="3088717"/>
    <lineage>
        <taxon>Bacteria</taxon>
        <taxon>Pseudomonadati</taxon>
        <taxon>Bdellovibrionota</taxon>
        <taxon>Bacteriovoracia</taxon>
        <taxon>Bacteriovoracales</taxon>
        <taxon>Bacteriovoracaceae</taxon>
        <taxon>Bacteriovorax</taxon>
    </lineage>
</organism>
<reference evidence="3 4" key="1">
    <citation type="submission" date="2023-11" db="EMBL/GenBank/DDBJ databases">
        <title>A Novel Polar Bacteriovorax (B. antarcticus) Isolated from the Biocrust in Antarctica.</title>
        <authorList>
            <person name="Mun W."/>
            <person name="Choi S.Y."/>
            <person name="Mitchell R.J."/>
        </authorList>
    </citation>
    <scope>NUCLEOTIDE SEQUENCE [LARGE SCALE GENOMIC DNA]</scope>
    <source>
        <strain evidence="3 4">PP10</strain>
    </source>
</reference>
<accession>A0ABU5VY01</accession>
<dbReference type="SUPFAM" id="SSF56300">
    <property type="entry name" value="Metallo-dependent phosphatases"/>
    <property type="match status" value="1"/>
</dbReference>
<feature type="signal peptide" evidence="1">
    <location>
        <begin position="1"/>
        <end position="19"/>
    </location>
</feature>
<dbReference type="RefSeq" id="WP_323577093.1">
    <property type="nucleotide sequence ID" value="NZ_JAYGJQ010000002.1"/>
</dbReference>